<keyword evidence="1" id="KW-1133">Transmembrane helix</keyword>
<sequence>MLAAALAVLFVVLIHFLLQLAIITFIERAHRRVTFLVPSIVELVDQQVLKRPGFYSALLATLC</sequence>
<feature type="transmembrane region" description="Helical" evidence="1">
    <location>
        <begin position="6"/>
        <end position="26"/>
    </location>
</feature>
<evidence type="ECO:0000313" key="3">
    <source>
        <dbReference type="Proteomes" id="UP000249432"/>
    </source>
</evidence>
<proteinExistence type="predicted"/>
<name>A0A2W5SRH0_9CORY</name>
<dbReference type="AlphaFoldDB" id="A0A2W5SRH0"/>
<dbReference type="Proteomes" id="UP000249432">
    <property type="component" value="Unassembled WGS sequence"/>
</dbReference>
<evidence type="ECO:0000313" key="2">
    <source>
        <dbReference type="EMBL" id="PZR04237.1"/>
    </source>
</evidence>
<accession>A0A2W5SRH0</accession>
<reference evidence="2 3" key="1">
    <citation type="submission" date="2017-08" db="EMBL/GenBank/DDBJ databases">
        <title>Infants hospitalized years apart are colonized by the same room-sourced microbial strains.</title>
        <authorList>
            <person name="Brooks B."/>
            <person name="Olm M.R."/>
            <person name="Firek B.A."/>
            <person name="Baker R."/>
            <person name="Thomas B.C."/>
            <person name="Morowitz M.J."/>
            <person name="Banfield J.F."/>
        </authorList>
    </citation>
    <scope>NUCLEOTIDE SEQUENCE [LARGE SCALE GENOMIC DNA]</scope>
    <source>
        <strain evidence="2">S2_003_000_R1_3</strain>
    </source>
</reference>
<evidence type="ECO:0000256" key="1">
    <source>
        <dbReference type="SAM" id="Phobius"/>
    </source>
</evidence>
<keyword evidence="1" id="KW-0812">Transmembrane</keyword>
<organism evidence="2 3">
    <name type="scientific">Corynebacterium kroppenstedtii</name>
    <dbReference type="NCBI Taxonomy" id="161879"/>
    <lineage>
        <taxon>Bacteria</taxon>
        <taxon>Bacillati</taxon>
        <taxon>Actinomycetota</taxon>
        <taxon>Actinomycetes</taxon>
        <taxon>Mycobacteriales</taxon>
        <taxon>Corynebacteriaceae</taxon>
        <taxon>Corynebacterium</taxon>
    </lineage>
</organism>
<keyword evidence="1" id="KW-0472">Membrane</keyword>
<comment type="caution">
    <text evidence="2">The sequence shown here is derived from an EMBL/GenBank/DDBJ whole genome shotgun (WGS) entry which is preliminary data.</text>
</comment>
<protein>
    <submittedName>
        <fullName evidence="2">Uncharacterized protein</fullName>
    </submittedName>
</protein>
<dbReference type="EMBL" id="QFRA01000019">
    <property type="protein sequence ID" value="PZR04237.1"/>
    <property type="molecule type" value="Genomic_DNA"/>
</dbReference>
<gene>
    <name evidence="2" type="ORF">DI525_07485</name>
</gene>